<reference evidence="1" key="1">
    <citation type="journal article" date="2018" name="Genome Biol.">
        <title>SKESA: strategic k-mer extension for scrupulous assemblies.</title>
        <authorList>
            <person name="Souvorov A."/>
            <person name="Agarwala R."/>
            <person name="Lipman D.J."/>
        </authorList>
    </citation>
    <scope>NUCLEOTIDE SEQUENCE</scope>
    <source>
        <strain evidence="1">13-3002</strain>
    </source>
</reference>
<dbReference type="EMBL" id="DAATNN010000008">
    <property type="protein sequence ID" value="HAE9262132.1"/>
    <property type="molecule type" value="Genomic_DNA"/>
</dbReference>
<reference evidence="1" key="2">
    <citation type="submission" date="2018-07" db="EMBL/GenBank/DDBJ databases">
        <authorList>
            <consortium name="NCBI Pathogen Detection Project"/>
        </authorList>
    </citation>
    <scope>NUCLEOTIDE SEQUENCE</scope>
    <source>
        <strain evidence="1">13-3002</strain>
    </source>
</reference>
<comment type="caution">
    <text evidence="1">The sequence shown here is derived from an EMBL/GenBank/DDBJ whole genome shotgun (WGS) entry which is preliminary data.</text>
</comment>
<dbReference type="PANTHER" id="PTHR33055:SF13">
    <property type="entry name" value="TRANSPOSASE"/>
    <property type="match status" value="1"/>
</dbReference>
<sequence length="110" mass="12280">GKVLSSKTRRSSSRIAAALRLAATTIGRSDTALGAFYRRLSSRIGKAKAVTATARKLAILFYNALKYSQKYVDPGADYYEERYRNRVLDGLKRRAKSLGYSLQQDPELCV</sequence>
<feature type="non-terminal residue" evidence="1">
    <location>
        <position position="1"/>
    </location>
</feature>
<dbReference type="AlphaFoldDB" id="A0A739C2I6"/>
<name>A0A739C2I6_SALER</name>
<dbReference type="InterPro" id="IPR047650">
    <property type="entry name" value="Transpos_IS110"/>
</dbReference>
<gene>
    <name evidence="1" type="ORF">G4Y52_001834</name>
</gene>
<proteinExistence type="predicted"/>
<organism evidence="1">
    <name type="scientific">Salmonella enterica subsp. arizonae serovar 48:z4,z24:-</name>
    <dbReference type="NCBI Taxonomy" id="1967584"/>
    <lineage>
        <taxon>Bacteria</taxon>
        <taxon>Pseudomonadati</taxon>
        <taxon>Pseudomonadota</taxon>
        <taxon>Gammaproteobacteria</taxon>
        <taxon>Enterobacterales</taxon>
        <taxon>Enterobacteriaceae</taxon>
        <taxon>Salmonella</taxon>
    </lineage>
</organism>
<evidence type="ECO:0000313" key="1">
    <source>
        <dbReference type="EMBL" id="HAE9262132.1"/>
    </source>
</evidence>
<accession>A0A739C2I6</accession>
<protein>
    <submittedName>
        <fullName evidence="1">IS110 family transposase</fullName>
    </submittedName>
</protein>
<dbReference type="PANTHER" id="PTHR33055">
    <property type="entry name" value="TRANSPOSASE FOR INSERTION SEQUENCE ELEMENT IS1111A"/>
    <property type="match status" value="1"/>
</dbReference>